<reference evidence="2" key="1">
    <citation type="journal article" date="2019" name="Int. J. Syst. Evol. Microbiol.">
        <title>The Global Catalogue of Microorganisms (GCM) 10K type strain sequencing project: providing services to taxonomists for standard genome sequencing and annotation.</title>
        <authorList>
            <consortium name="The Broad Institute Genomics Platform"/>
            <consortium name="The Broad Institute Genome Sequencing Center for Infectious Disease"/>
            <person name="Wu L."/>
            <person name="Ma J."/>
        </authorList>
    </citation>
    <scope>NUCLEOTIDE SEQUENCE [LARGE SCALE GENOMIC DNA]</scope>
    <source>
        <strain evidence="2">NBRC 112299</strain>
    </source>
</reference>
<dbReference type="EMBL" id="BSUN01000001">
    <property type="protein sequence ID" value="GMA34972.1"/>
    <property type="molecule type" value="Genomic_DNA"/>
</dbReference>
<proteinExistence type="predicted"/>
<dbReference type="RefSeq" id="WP_284327700.1">
    <property type="nucleotide sequence ID" value="NZ_BSUN01000001.1"/>
</dbReference>
<protein>
    <submittedName>
        <fullName evidence="1">Uncharacterized protein</fullName>
    </submittedName>
</protein>
<keyword evidence="2" id="KW-1185">Reference proteome</keyword>
<evidence type="ECO:0000313" key="2">
    <source>
        <dbReference type="Proteomes" id="UP001157125"/>
    </source>
</evidence>
<sequence>MWVACESAQSRKARKFIRENWTRHHTLYRIVGYWHVDAEEQMRKWEALTDAQRDRYMEIWDESRPDEVNWEEPGAVPSGASVSNPLLAQMAAFAALRHC</sequence>
<evidence type="ECO:0000313" key="1">
    <source>
        <dbReference type="EMBL" id="GMA34972.1"/>
    </source>
</evidence>
<gene>
    <name evidence="1" type="ORF">GCM10025876_11760</name>
</gene>
<accession>A0ABQ6ID90</accession>
<comment type="caution">
    <text evidence="1">The sequence shown here is derived from an EMBL/GenBank/DDBJ whole genome shotgun (WGS) entry which is preliminary data.</text>
</comment>
<dbReference type="Proteomes" id="UP001157125">
    <property type="component" value="Unassembled WGS sequence"/>
</dbReference>
<organism evidence="1 2">
    <name type="scientific">Demequina litorisediminis</name>
    <dbReference type="NCBI Taxonomy" id="1849022"/>
    <lineage>
        <taxon>Bacteria</taxon>
        <taxon>Bacillati</taxon>
        <taxon>Actinomycetota</taxon>
        <taxon>Actinomycetes</taxon>
        <taxon>Micrococcales</taxon>
        <taxon>Demequinaceae</taxon>
        <taxon>Demequina</taxon>
    </lineage>
</organism>
<name>A0ABQ6ID90_9MICO</name>